<dbReference type="Pfam" id="PF00494">
    <property type="entry name" value="SQS_PSY"/>
    <property type="match status" value="1"/>
</dbReference>
<dbReference type="EMBL" id="BMID01000001">
    <property type="protein sequence ID" value="GGA03795.1"/>
    <property type="molecule type" value="Genomic_DNA"/>
</dbReference>
<keyword evidence="2" id="KW-1185">Reference proteome</keyword>
<evidence type="ECO:0000313" key="1">
    <source>
        <dbReference type="EMBL" id="GGA03795.1"/>
    </source>
</evidence>
<sequence length="221" mass="24032">MAQQQELPDLDRLPRAPRLALAYAPAAIRDMIATVMLLDVQFDGFVRNASEPVLAQMRLAWWRDRFAQDPSDWPKGNPLLSNFRDLGGHAGKLAHVVDGWERLLGERPLGPEDLLAHAEGRAQGWVALAAHVGEGAALPAVARAGKRWALLDLAWSHAEATERSMALKLAGSIAPTAALPRNLRALGVLDGLAQRALRNDRPPLSRASDMTTALRIGLFGR</sequence>
<accession>A0ABQ1F9S3</accession>
<name>A0ABQ1F9S3_9SPHN</name>
<dbReference type="Proteomes" id="UP000603317">
    <property type="component" value="Unassembled WGS sequence"/>
</dbReference>
<evidence type="ECO:0000313" key="2">
    <source>
        <dbReference type="Proteomes" id="UP000603317"/>
    </source>
</evidence>
<gene>
    <name evidence="1" type="ORF">GCM10010923_10910</name>
</gene>
<organism evidence="1 2">
    <name type="scientific">Blastomonas marina</name>
    <dbReference type="NCBI Taxonomy" id="1867408"/>
    <lineage>
        <taxon>Bacteria</taxon>
        <taxon>Pseudomonadati</taxon>
        <taxon>Pseudomonadota</taxon>
        <taxon>Alphaproteobacteria</taxon>
        <taxon>Sphingomonadales</taxon>
        <taxon>Sphingomonadaceae</taxon>
        <taxon>Blastomonas</taxon>
    </lineage>
</organism>
<protein>
    <recommendedName>
        <fullName evidence="3">Phytoene synthase</fullName>
    </recommendedName>
</protein>
<reference evidence="2" key="1">
    <citation type="journal article" date="2019" name="Int. J. Syst. Evol. Microbiol.">
        <title>The Global Catalogue of Microorganisms (GCM) 10K type strain sequencing project: providing services to taxonomists for standard genome sequencing and annotation.</title>
        <authorList>
            <consortium name="The Broad Institute Genomics Platform"/>
            <consortium name="The Broad Institute Genome Sequencing Center for Infectious Disease"/>
            <person name="Wu L."/>
            <person name="Ma J."/>
        </authorList>
    </citation>
    <scope>NUCLEOTIDE SEQUENCE [LARGE SCALE GENOMIC DNA]</scope>
    <source>
        <strain evidence="2">CGMCC 1.15297</strain>
    </source>
</reference>
<dbReference type="InterPro" id="IPR002060">
    <property type="entry name" value="Squ/phyt_synthse"/>
</dbReference>
<evidence type="ECO:0008006" key="3">
    <source>
        <dbReference type="Google" id="ProtNLM"/>
    </source>
</evidence>
<dbReference type="InterPro" id="IPR008949">
    <property type="entry name" value="Isoprenoid_synthase_dom_sf"/>
</dbReference>
<dbReference type="RefSeq" id="WP_188641738.1">
    <property type="nucleotide sequence ID" value="NZ_BMID01000001.1"/>
</dbReference>
<dbReference type="SUPFAM" id="SSF48576">
    <property type="entry name" value="Terpenoid synthases"/>
    <property type="match status" value="1"/>
</dbReference>
<proteinExistence type="predicted"/>
<comment type="caution">
    <text evidence="1">The sequence shown here is derived from an EMBL/GenBank/DDBJ whole genome shotgun (WGS) entry which is preliminary data.</text>
</comment>